<protein>
    <submittedName>
        <fullName evidence="3">DUF2933 domain-containing protein</fullName>
    </submittedName>
</protein>
<evidence type="ECO:0000256" key="2">
    <source>
        <dbReference type="SAM" id="Phobius"/>
    </source>
</evidence>
<dbReference type="Pfam" id="PF11666">
    <property type="entry name" value="DUF2933"/>
    <property type="match status" value="1"/>
</dbReference>
<evidence type="ECO:0000256" key="1">
    <source>
        <dbReference type="SAM" id="MobiDB-lite"/>
    </source>
</evidence>
<sequence length="97" mass="10559">MSLHDDTSHMPRLGNDNGAHPPHRGFWRSPGGIVAIGFLLAAGFLLLSEHRAHALGYLPFLLLLACPLMHMFMHHGHGHHAGHSRSRPGPGPEGDVR</sequence>
<gene>
    <name evidence="3" type="ORF">EZH22_28085</name>
</gene>
<accession>A0A974SJS6</accession>
<keyword evidence="4" id="KW-1185">Reference proteome</keyword>
<proteinExistence type="predicted"/>
<dbReference type="InterPro" id="IPR021682">
    <property type="entry name" value="DUF2933"/>
</dbReference>
<reference evidence="3 4" key="1">
    <citation type="submission" date="2020-10" db="EMBL/GenBank/DDBJ databases">
        <title>Degradation of 1,4-Dioxane by Xanthobacter sp. YN2, via a Novel Group-2 Soluble Di-Iron Monooxygenase.</title>
        <authorList>
            <person name="Ma F."/>
            <person name="Wang Y."/>
            <person name="Yang J."/>
            <person name="Guo H."/>
            <person name="Su D."/>
            <person name="Yu L."/>
        </authorList>
    </citation>
    <scope>NUCLEOTIDE SEQUENCE [LARGE SCALE GENOMIC DNA]</scope>
    <source>
        <strain evidence="3 4">YN2</strain>
    </source>
</reference>
<feature type="compositionally biased region" description="Basic residues" evidence="1">
    <location>
        <begin position="76"/>
        <end position="86"/>
    </location>
</feature>
<evidence type="ECO:0000313" key="4">
    <source>
        <dbReference type="Proteomes" id="UP000596427"/>
    </source>
</evidence>
<name>A0A974SJS6_9HYPH</name>
<keyword evidence="2" id="KW-0472">Membrane</keyword>
<feature type="transmembrane region" description="Helical" evidence="2">
    <location>
        <begin position="54"/>
        <end position="73"/>
    </location>
</feature>
<feature type="region of interest" description="Disordered" evidence="1">
    <location>
        <begin position="76"/>
        <end position="97"/>
    </location>
</feature>
<dbReference type="RefSeq" id="WP_011993020.1">
    <property type="nucleotide sequence ID" value="NZ_CP063362.1"/>
</dbReference>
<keyword evidence="2" id="KW-1133">Transmembrane helix</keyword>
<organism evidence="3 4">
    <name type="scientific">Xanthobacter dioxanivorans</name>
    <dbReference type="NCBI Taxonomy" id="2528964"/>
    <lineage>
        <taxon>Bacteria</taxon>
        <taxon>Pseudomonadati</taxon>
        <taxon>Pseudomonadota</taxon>
        <taxon>Alphaproteobacteria</taxon>
        <taxon>Hyphomicrobiales</taxon>
        <taxon>Xanthobacteraceae</taxon>
        <taxon>Xanthobacter</taxon>
    </lineage>
</organism>
<dbReference type="AlphaFoldDB" id="A0A974SJS6"/>
<feature type="region of interest" description="Disordered" evidence="1">
    <location>
        <begin position="1"/>
        <end position="22"/>
    </location>
</feature>
<evidence type="ECO:0000313" key="3">
    <source>
        <dbReference type="EMBL" id="QRG06713.1"/>
    </source>
</evidence>
<keyword evidence="2" id="KW-0812">Transmembrane</keyword>
<dbReference type="Proteomes" id="UP000596427">
    <property type="component" value="Chromosome"/>
</dbReference>
<dbReference type="EMBL" id="CP063362">
    <property type="protein sequence ID" value="QRG06713.1"/>
    <property type="molecule type" value="Genomic_DNA"/>
</dbReference>
<dbReference type="KEGG" id="xdi:EZH22_28085"/>
<feature type="transmembrane region" description="Helical" evidence="2">
    <location>
        <begin position="26"/>
        <end position="47"/>
    </location>
</feature>